<dbReference type="InterPro" id="IPR011013">
    <property type="entry name" value="Gal_mutarotase_sf_dom"/>
</dbReference>
<dbReference type="Pfam" id="PF01055">
    <property type="entry name" value="Glyco_hydro_31_2nd"/>
    <property type="match status" value="1"/>
</dbReference>
<dbReference type="SUPFAM" id="SSF51445">
    <property type="entry name" value="(Trans)glycosidases"/>
    <property type="match status" value="1"/>
</dbReference>
<name>A0A1T4MZ60_9FIRM</name>
<dbReference type="EMBL" id="FUWW01000017">
    <property type="protein sequence ID" value="SJZ72136.1"/>
    <property type="molecule type" value="Genomic_DNA"/>
</dbReference>
<gene>
    <name evidence="6" type="ORF">SAMN02745114_01428</name>
</gene>
<dbReference type="InterPro" id="IPR013780">
    <property type="entry name" value="Glyco_hydro_b"/>
</dbReference>
<dbReference type="RefSeq" id="WP_078768889.1">
    <property type="nucleotide sequence ID" value="NZ_FUWW01000017.1"/>
</dbReference>
<feature type="domain" description="Glycosyl hydrolase family 31 C-terminal" evidence="5">
    <location>
        <begin position="587"/>
        <end position="670"/>
    </location>
</feature>
<evidence type="ECO:0000259" key="3">
    <source>
        <dbReference type="Pfam" id="PF01055"/>
    </source>
</evidence>
<dbReference type="GO" id="GO:0004553">
    <property type="term" value="F:hydrolase activity, hydrolyzing O-glycosyl compounds"/>
    <property type="evidence" value="ECO:0007669"/>
    <property type="project" value="InterPro"/>
</dbReference>
<evidence type="ECO:0000313" key="6">
    <source>
        <dbReference type="EMBL" id="SJZ72136.1"/>
    </source>
</evidence>
<dbReference type="OrthoDB" id="176168at2"/>
<reference evidence="6 7" key="1">
    <citation type="submission" date="2017-02" db="EMBL/GenBank/DDBJ databases">
        <authorList>
            <person name="Peterson S.W."/>
        </authorList>
    </citation>
    <scope>NUCLEOTIDE SEQUENCE [LARGE SCALE GENOMIC DNA]</scope>
    <source>
        <strain evidence="6 7">ATCC 51222</strain>
    </source>
</reference>
<evidence type="ECO:0000313" key="7">
    <source>
        <dbReference type="Proteomes" id="UP000190657"/>
    </source>
</evidence>
<dbReference type="GO" id="GO:0005975">
    <property type="term" value="P:carbohydrate metabolic process"/>
    <property type="evidence" value="ECO:0007669"/>
    <property type="project" value="InterPro"/>
</dbReference>
<dbReference type="STRING" id="290054.SAMN02745114_01428"/>
<dbReference type="InterPro" id="IPR048395">
    <property type="entry name" value="Glyco_hydro_31_C"/>
</dbReference>
<feature type="domain" description="Glycoside hydrolase family 31 N-terminal" evidence="4">
    <location>
        <begin position="27"/>
        <end position="209"/>
    </location>
</feature>
<dbReference type="PANTHER" id="PTHR22762:SF165">
    <property type="entry name" value="PUTATIVE (AFU_ORTHOLOGUE AFUA_1G06560)-RELATED"/>
    <property type="match status" value="1"/>
</dbReference>
<sequence>MKFNHNFDLVEYTNNYRLYACDDVNARLDFVEENIVRVAIYRHGEDILPTFCINPYGQPNSPARNRLDTEGFHFDTPEVEETVNGEKITLGSGIEIDVDFHNFLLSFIDDGEVLFEDRRPLSYNLENEFGRGYYHYISREEDEKIFGLGDKSGFMDKSGRSFRIEATDAMGYDAEASDPLYKHIPFYICENSVGDYGVFYDTSAACYMDFGVEINNYYQPYKFFKTEDNCIVYYVIFGSKLEILRSFARLCGKQAFPPKWSFDFCASATEYAYAENTDEKMQGFVDSLKKYDLSCSGLYSSIGDKGCVFNWNTEKFPDPAKFVNSLEEKDIHFIPNIKPAFLLTHPMYDSIADRGLFVKNDDGTPFVTQLWDGLGSYLDFTNKDAYDFWCTQVTEKLLDNGIVATWNDNNEFDIKDSGATVNGFGFGKIKARDVRPALTYLMVKASYEAQKKKHPELRPFLSTRSGNIAVRRMAQTWSGDNMTSFHDLYYCHYIGLTLSMSGMFFFGHDLGGFVGDMPSKELFLRWLQHGLFEPRFTVRCHDTDVMDAVMPWKYEDVVGSVRDIFAQRKQLVPYLYSSAYNSVSYDEPMNAPLFLYYDDEDIEEDCESFLVGRDVLATCVLDEGIENISAYLPEGDDWYLGSKLYKGGQNVSLHIPPTSKMPYFVRSGCVFPTDEGKYGFENEQKLVFTVYPQETGFFQSSFFDDDGKSFEYKKNDCTRLIFSVVCEKDKVSVFYKNIGKVRLAPNIKLVDGDDRKLIIESRD</sequence>
<dbReference type="InterPro" id="IPR025887">
    <property type="entry name" value="Glyco_hydro_31_N_dom"/>
</dbReference>
<evidence type="ECO:0000256" key="1">
    <source>
        <dbReference type="ARBA" id="ARBA00007806"/>
    </source>
</evidence>
<proteinExistence type="inferred from homology"/>
<dbReference type="Gene3D" id="3.20.20.80">
    <property type="entry name" value="Glycosidases"/>
    <property type="match status" value="1"/>
</dbReference>
<comment type="similarity">
    <text evidence="1 2">Belongs to the glycosyl hydrolase 31 family.</text>
</comment>
<keyword evidence="7" id="KW-1185">Reference proteome</keyword>
<dbReference type="Pfam" id="PF21365">
    <property type="entry name" value="Glyco_hydro_31_3rd"/>
    <property type="match status" value="1"/>
</dbReference>
<organism evidence="6 7">
    <name type="scientific">Eubacterium coprostanoligenes</name>
    <dbReference type="NCBI Taxonomy" id="290054"/>
    <lineage>
        <taxon>Bacteria</taxon>
        <taxon>Bacillati</taxon>
        <taxon>Bacillota</taxon>
        <taxon>Clostridia</taxon>
        <taxon>Eubacteriales</taxon>
        <taxon>Eubacteriaceae</taxon>
        <taxon>Eubacterium</taxon>
    </lineage>
</organism>
<dbReference type="GO" id="GO:0030246">
    <property type="term" value="F:carbohydrate binding"/>
    <property type="evidence" value="ECO:0007669"/>
    <property type="project" value="InterPro"/>
</dbReference>
<dbReference type="InterPro" id="IPR017853">
    <property type="entry name" value="GH"/>
</dbReference>
<dbReference type="PANTHER" id="PTHR22762">
    <property type="entry name" value="ALPHA-GLUCOSIDASE"/>
    <property type="match status" value="1"/>
</dbReference>
<dbReference type="CDD" id="cd14752">
    <property type="entry name" value="GH31_N"/>
    <property type="match status" value="1"/>
</dbReference>
<dbReference type="Gene3D" id="2.60.40.1760">
    <property type="entry name" value="glycosyl hydrolase (family 31)"/>
    <property type="match status" value="1"/>
</dbReference>
<evidence type="ECO:0000256" key="2">
    <source>
        <dbReference type="RuleBase" id="RU361185"/>
    </source>
</evidence>
<evidence type="ECO:0000259" key="4">
    <source>
        <dbReference type="Pfam" id="PF13802"/>
    </source>
</evidence>
<evidence type="ECO:0000259" key="5">
    <source>
        <dbReference type="Pfam" id="PF21365"/>
    </source>
</evidence>
<dbReference type="SUPFAM" id="SSF74650">
    <property type="entry name" value="Galactose mutarotase-like"/>
    <property type="match status" value="1"/>
</dbReference>
<accession>A0A1T4MZ60</accession>
<dbReference type="Proteomes" id="UP000190657">
    <property type="component" value="Unassembled WGS sequence"/>
</dbReference>
<dbReference type="Pfam" id="PF13802">
    <property type="entry name" value="Gal_mutarotas_2"/>
    <property type="match status" value="1"/>
</dbReference>
<keyword evidence="2" id="KW-0326">Glycosidase</keyword>
<dbReference type="Gene3D" id="2.60.40.1180">
    <property type="entry name" value="Golgi alpha-mannosidase II"/>
    <property type="match status" value="2"/>
</dbReference>
<dbReference type="InterPro" id="IPR000322">
    <property type="entry name" value="Glyco_hydro_31_TIM"/>
</dbReference>
<dbReference type="AlphaFoldDB" id="A0A1T4MZ60"/>
<protein>
    <submittedName>
        <fullName evidence="6">Alpha-glucosidase</fullName>
    </submittedName>
</protein>
<feature type="domain" description="Glycoside hydrolase family 31 TIM barrel" evidence="3">
    <location>
        <begin position="255"/>
        <end position="577"/>
    </location>
</feature>
<keyword evidence="2" id="KW-0378">Hydrolase</keyword>
<dbReference type="SUPFAM" id="SSF51011">
    <property type="entry name" value="Glycosyl hydrolase domain"/>
    <property type="match status" value="1"/>
</dbReference>